<dbReference type="SUPFAM" id="SSF53474">
    <property type="entry name" value="alpha/beta-Hydrolases"/>
    <property type="match status" value="1"/>
</dbReference>
<evidence type="ECO:0000313" key="4">
    <source>
        <dbReference type="Proteomes" id="UP000546642"/>
    </source>
</evidence>
<dbReference type="InterPro" id="IPR050266">
    <property type="entry name" value="AB_hydrolase_sf"/>
</dbReference>
<dbReference type="PANTHER" id="PTHR43798:SF31">
    <property type="entry name" value="AB HYDROLASE SUPERFAMILY PROTEIN YCLE"/>
    <property type="match status" value="1"/>
</dbReference>
<reference evidence="3 4" key="1">
    <citation type="submission" date="2020-08" db="EMBL/GenBank/DDBJ databases">
        <title>Sequencing the genomes of 1000 actinobacteria strains.</title>
        <authorList>
            <person name="Klenk H.-P."/>
        </authorList>
    </citation>
    <scope>NUCLEOTIDE SEQUENCE [LARGE SCALE GENOMIC DNA]</scope>
    <source>
        <strain evidence="3 4">DSM 46659</strain>
    </source>
</reference>
<comment type="caution">
    <text evidence="3">The sequence shown here is derived from an EMBL/GenBank/DDBJ whole genome shotgun (WGS) entry which is preliminary data.</text>
</comment>
<dbReference type="InterPro" id="IPR029058">
    <property type="entry name" value="AB_hydrolase_fold"/>
</dbReference>
<feature type="domain" description="AB hydrolase-1" evidence="2">
    <location>
        <begin position="18"/>
        <end position="244"/>
    </location>
</feature>
<organism evidence="3 4">
    <name type="scientific">Nocardiopsis mwathae</name>
    <dbReference type="NCBI Taxonomy" id="1472723"/>
    <lineage>
        <taxon>Bacteria</taxon>
        <taxon>Bacillati</taxon>
        <taxon>Actinomycetota</taxon>
        <taxon>Actinomycetes</taxon>
        <taxon>Streptosporangiales</taxon>
        <taxon>Nocardiopsidaceae</taxon>
        <taxon>Nocardiopsis</taxon>
    </lineage>
</organism>
<sequence length="260" mass="26787">MISHGNSGVLVGGTGPGLLLAHGAGSDVQDSFGPVLDRLTRGNTVVGPDYPGSGRTPSAPAPLELDDLADHIVAAAVDRGVDTFAVAGFSMGTAVAVRTAVRFPERVTALVLSAGLARADARLRLIADTWRSLAASPDRRALASYLSLLVNSPEWLGDRTPDEIEAQLAEFAAGTPEGTGDHLELLARVDVRADLDKVAVPTLVVSPTRDLLLPPSHARELASGISGARLVGLDSGHAIAAEKPAEWADLITGFLTATGS</sequence>
<dbReference type="InterPro" id="IPR000073">
    <property type="entry name" value="AB_hydrolase_1"/>
</dbReference>
<keyword evidence="4" id="KW-1185">Reference proteome</keyword>
<dbReference type="PRINTS" id="PR00111">
    <property type="entry name" value="ABHYDROLASE"/>
</dbReference>
<evidence type="ECO:0000256" key="1">
    <source>
        <dbReference type="ARBA" id="ARBA00022801"/>
    </source>
</evidence>
<dbReference type="EMBL" id="JACHDS010000001">
    <property type="protein sequence ID" value="MBB6174375.1"/>
    <property type="molecule type" value="Genomic_DNA"/>
</dbReference>
<dbReference type="PANTHER" id="PTHR43798">
    <property type="entry name" value="MONOACYLGLYCEROL LIPASE"/>
    <property type="match status" value="1"/>
</dbReference>
<dbReference type="Gene3D" id="3.40.50.1820">
    <property type="entry name" value="alpha/beta hydrolase"/>
    <property type="match status" value="1"/>
</dbReference>
<proteinExistence type="predicted"/>
<dbReference type="GO" id="GO:0016020">
    <property type="term" value="C:membrane"/>
    <property type="evidence" value="ECO:0007669"/>
    <property type="project" value="TreeGrafter"/>
</dbReference>
<dbReference type="RefSeq" id="WP_184078363.1">
    <property type="nucleotide sequence ID" value="NZ_JACHDS010000001.1"/>
</dbReference>
<gene>
    <name evidence="3" type="ORF">HNR23_004435</name>
</gene>
<dbReference type="Pfam" id="PF00561">
    <property type="entry name" value="Abhydrolase_1"/>
    <property type="match status" value="1"/>
</dbReference>
<keyword evidence="1" id="KW-0378">Hydrolase</keyword>
<name>A0A7W9YLV1_9ACTN</name>
<evidence type="ECO:0000259" key="2">
    <source>
        <dbReference type="Pfam" id="PF00561"/>
    </source>
</evidence>
<protein>
    <submittedName>
        <fullName evidence="3">Pimeloyl-ACP methyl ester carboxylesterase</fullName>
    </submittedName>
</protein>
<evidence type="ECO:0000313" key="3">
    <source>
        <dbReference type="EMBL" id="MBB6174375.1"/>
    </source>
</evidence>
<dbReference type="AlphaFoldDB" id="A0A7W9YLV1"/>
<accession>A0A7W9YLV1</accession>
<dbReference type="Proteomes" id="UP000546642">
    <property type="component" value="Unassembled WGS sequence"/>
</dbReference>
<dbReference type="GO" id="GO:0016787">
    <property type="term" value="F:hydrolase activity"/>
    <property type="evidence" value="ECO:0007669"/>
    <property type="project" value="UniProtKB-KW"/>
</dbReference>